<dbReference type="CDD" id="cd00051">
    <property type="entry name" value="EFh"/>
    <property type="match status" value="1"/>
</dbReference>
<dbReference type="SUPFAM" id="SSF50814">
    <property type="entry name" value="Lipocalins"/>
    <property type="match status" value="1"/>
</dbReference>
<dbReference type="SMART" id="SM00645">
    <property type="entry name" value="Pept_C1"/>
    <property type="match status" value="1"/>
</dbReference>
<keyword evidence="6" id="KW-1185">Reference proteome</keyword>
<dbReference type="Gene3D" id="1.25.40.10">
    <property type="entry name" value="Tetratricopeptide repeat domain"/>
    <property type="match status" value="2"/>
</dbReference>
<feature type="coiled-coil region" evidence="2">
    <location>
        <begin position="1108"/>
        <end position="1135"/>
    </location>
</feature>
<dbReference type="Pfam" id="PF00112">
    <property type="entry name" value="Peptidase_C1"/>
    <property type="match status" value="1"/>
</dbReference>
<dbReference type="InterPro" id="IPR025660">
    <property type="entry name" value="Pept_his_AS"/>
</dbReference>
<dbReference type="InterPro" id="IPR038765">
    <property type="entry name" value="Papain-like_cys_pep_sf"/>
</dbReference>
<accession>A0A1Q9CWR4</accession>
<feature type="transmembrane region" description="Helical" evidence="3">
    <location>
        <begin position="1685"/>
        <end position="1705"/>
    </location>
</feature>
<evidence type="ECO:0000256" key="2">
    <source>
        <dbReference type="SAM" id="Coils"/>
    </source>
</evidence>
<proteinExistence type="predicted"/>
<dbReference type="GO" id="GO:0008234">
    <property type="term" value="F:cysteine-type peptidase activity"/>
    <property type="evidence" value="ECO:0007669"/>
    <property type="project" value="InterPro"/>
</dbReference>
<keyword evidence="3" id="KW-0472">Membrane</keyword>
<dbReference type="Gene3D" id="1.10.238.10">
    <property type="entry name" value="EF-hand"/>
    <property type="match status" value="1"/>
</dbReference>
<dbReference type="PANTHER" id="PTHR33970:SF1">
    <property type="entry name" value="VIOLAXANTHIN DE-EPOXIDASE, CHLOROPLASTIC"/>
    <property type="match status" value="1"/>
</dbReference>
<dbReference type="GO" id="GO:0005509">
    <property type="term" value="F:calcium ion binding"/>
    <property type="evidence" value="ECO:0007669"/>
    <property type="project" value="InterPro"/>
</dbReference>
<dbReference type="SUPFAM" id="SSF54001">
    <property type="entry name" value="Cysteine proteinases"/>
    <property type="match status" value="1"/>
</dbReference>
<evidence type="ECO:0000256" key="3">
    <source>
        <dbReference type="SAM" id="Phobius"/>
    </source>
</evidence>
<dbReference type="CDD" id="cd02619">
    <property type="entry name" value="Peptidase_C1"/>
    <property type="match status" value="1"/>
</dbReference>
<feature type="transmembrane region" description="Helical" evidence="3">
    <location>
        <begin position="1806"/>
        <end position="1829"/>
    </location>
</feature>
<feature type="domain" description="EF-hand" evidence="4">
    <location>
        <begin position="294"/>
        <end position="329"/>
    </location>
</feature>
<dbReference type="Pfam" id="PF07137">
    <property type="entry name" value="VDE"/>
    <property type="match status" value="1"/>
</dbReference>
<evidence type="ECO:0000256" key="1">
    <source>
        <dbReference type="ARBA" id="ARBA00022837"/>
    </source>
</evidence>
<feature type="domain" description="EF-hand" evidence="4">
    <location>
        <begin position="330"/>
        <end position="365"/>
    </location>
</feature>
<evidence type="ECO:0000313" key="5">
    <source>
        <dbReference type="EMBL" id="OLP87372.1"/>
    </source>
</evidence>
<dbReference type="Gene3D" id="2.40.128.20">
    <property type="match status" value="1"/>
</dbReference>
<dbReference type="InterPro" id="IPR000668">
    <property type="entry name" value="Peptidase_C1A_C"/>
</dbReference>
<keyword evidence="3" id="KW-1133">Transmembrane helix</keyword>
<keyword evidence="1" id="KW-0106">Calcium</keyword>
<dbReference type="Proteomes" id="UP000186817">
    <property type="component" value="Unassembled WGS sequence"/>
</dbReference>
<dbReference type="InterPro" id="IPR018247">
    <property type="entry name" value="EF_Hand_1_Ca_BS"/>
</dbReference>
<comment type="caution">
    <text evidence="5">The sequence shown here is derived from an EMBL/GenBank/DDBJ whole genome shotgun (WGS) entry which is preliminary data.</text>
</comment>
<dbReference type="InterPro" id="IPR010788">
    <property type="entry name" value="VDE_dom"/>
</dbReference>
<feature type="transmembrane region" description="Helical" evidence="3">
    <location>
        <begin position="1744"/>
        <end position="1769"/>
    </location>
</feature>
<feature type="transmembrane region" description="Helical" evidence="3">
    <location>
        <begin position="1653"/>
        <end position="1673"/>
    </location>
</feature>
<dbReference type="InterPro" id="IPR011990">
    <property type="entry name" value="TPR-like_helical_dom_sf"/>
</dbReference>
<dbReference type="SMART" id="SM00054">
    <property type="entry name" value="EFh"/>
    <property type="match status" value="2"/>
</dbReference>
<feature type="transmembrane region" description="Helical" evidence="3">
    <location>
        <begin position="1711"/>
        <end position="1732"/>
    </location>
</feature>
<dbReference type="EMBL" id="LSRX01000863">
    <property type="protein sequence ID" value="OLP87372.1"/>
    <property type="molecule type" value="Genomic_DNA"/>
</dbReference>
<sequence length="1861" mass="204794">MRGQGRVLEETPEKVDLRKYMTHVEDQSQTNSCCANAVAGAYEYINKRHAMQTGDTTADISRMFIYYVGRKKDQMSFHEDTSVQPKDEGMTLGGAISALQLKGACLEKNWPFELSRVNDQPSRACFDEAVQFKVAESKQVPVDLDAMRECLAEGHPIVFGLKLTAQFFKPLPGGGIQTPDPSDPQSSEHGLHAMLIVGYNDRQECFIVRNSWGTSWGDRGYGYVPYDYICNSDFNFLGQYCIVGLTQVDFTPDPDDGNNYNYQQDGDYDVDYEEVTDDEGEDVEDDFDPAEEFDERNEAARVFKLFDRDGTGSIDQGELFTCFLFNGIKVSPAEIPKLLADHDLDGGGHLDFEEFYSVMKAVQHRKGGDERALQVLVSSLQERGDWPASVRNAALDGLAEAGVLRVGSPGLCQSDTCVMRQPHLDALARWARAGRWGQVASVLARMDQAGIEPAVASINIVVSAAASAMHWLRALQAATEGRDAGIPGDAVGQTSVLHLCKQLRRWQLAVHHLQSLPLQGVQCNAIHVHVVLSSMPQEAWPKTVALFRELSLQAVTLDAVARRPLLRSQWQHALAEFAWRCHGDLASASSFTAACSAAGVWTQALVVCQRFRGYADRICFNSAASAFERAGPWQFAVRLFAAPTKNEEPDETGLASAQIALSSGGAWRARLLLLENAKHQEILRATVMGHCEASFSAIFVAMAKSLQPRRLSCAGLLGLLLLSAVVVVPVGFSGWSSSGHSRPVESAKSRTGTADWFASLYRPAGPSSQFNVESSTLISLATSMLVAMTLCFLRPGLAVAADNLAAVAPCLLSKCQLPLAKCILNPSCAADLTCVIACSGRPDESSCQINCGNNFENDVVVQFNACALSAKKCVPQRPDKGPVPGDFNWDPVKGRYPEPPAESVSEDFEVAKMTGRWYITAGLNPLFDTFDCQVHFFEGMAPKENTPGRLVGKINWRINEVDGEFISRSTVQSFVQAKPGKLENHGNEYLHYQDDWYVLDHGDEDDPELGFVLIYYRGQNDAWAGYGGGTLYTRAKTVPPQIMERVREATAKAKVPFDKFWKATDNSCPVEGDPAKLRTKYAERLIEQAELRAEEQLTRLARKTISKVDMEEKEIAQAAQRLEKMTEKFVREELRVTEKAIEDEELALEAPLRKLKQFFTPKPPPRLNKPKAIISLERCRFSADRVETLKQSSQPFYFNLAALRPHLMLSTFDPGTLRSTPSLWLQVLEFRAGHAEEFAASAEGLQEASRWIEACDLLIRLAASRADQANSWRVAMRRLTVVMSAQTQTWQRSLAALTAAQRSGLRPATIHHDGGASALEKGLQWEGACKLLGLMPSRRMSPRAQGCNAGVAACAKGEQWPMSLRWILCMSKDTLTPDEMSLGSFICAADAHAWRQVLGLLLCLDPMNSLWSPTFFPWALAKLGCRTPHAAEALARAAQWPLSAAEVTSSAWAAANLGIFGPGITHQLEKQVMQCHKNCTLEELRVVTAAGAALNLGHRLFRAIAEEAERRMLSMQVGCAADKDWQVFWKAWYQTHKFCSRDIPTSLGYCVGSMLEPQLSEDASHAATRRPQDEELRVEAALGRHAALGSKLPLYVQRDFLAKLFALCALQLSMCLVTALLVHAAVKNQVPDVDEGDNRHIAKVLPLPTRGSALLLGEYYSLCIVTTLLMWLLWRVRSQYPRNYICLAVMTLCVGSFWGVSSASLAVDQHMYLLALIIITLGTASLVCRMLLHEKGRCSSAASALAAVSIGWLVGFVFLLAWSLCLTGLSDRSHFLSASMLSTLSLLFIFYYTWKSLDTTSADDLVGLVAVVNASALAAISLPYLFLLLACCAPSALPSAYDESHEDGLDVPDAEQGRAED</sequence>
<dbReference type="InterPro" id="IPR011992">
    <property type="entry name" value="EF-hand-dom_pair"/>
</dbReference>
<evidence type="ECO:0000313" key="6">
    <source>
        <dbReference type="Proteomes" id="UP000186817"/>
    </source>
</evidence>
<dbReference type="GO" id="GO:0006508">
    <property type="term" value="P:proteolysis"/>
    <property type="evidence" value="ECO:0007669"/>
    <property type="project" value="InterPro"/>
</dbReference>
<dbReference type="PROSITE" id="PS00639">
    <property type="entry name" value="THIOL_PROTEASE_HIS"/>
    <property type="match status" value="1"/>
</dbReference>
<dbReference type="InterPro" id="IPR012674">
    <property type="entry name" value="Calycin"/>
</dbReference>
<gene>
    <name evidence="5" type="primary">VDE1</name>
    <name evidence="5" type="ORF">AK812_SmicGene31409</name>
</gene>
<dbReference type="SUPFAM" id="SSF47473">
    <property type="entry name" value="EF-hand"/>
    <property type="match status" value="1"/>
</dbReference>
<evidence type="ECO:0000259" key="4">
    <source>
        <dbReference type="PROSITE" id="PS50222"/>
    </source>
</evidence>
<dbReference type="InterPro" id="IPR044682">
    <property type="entry name" value="VDE"/>
</dbReference>
<dbReference type="PROSITE" id="PS50222">
    <property type="entry name" value="EF_HAND_2"/>
    <property type="match status" value="2"/>
</dbReference>
<dbReference type="GO" id="GO:0046422">
    <property type="term" value="F:violaxanthin de-epoxidase activity"/>
    <property type="evidence" value="ECO:0007669"/>
    <property type="project" value="InterPro"/>
</dbReference>
<dbReference type="GO" id="GO:0010028">
    <property type="term" value="P:xanthophyll cycle"/>
    <property type="evidence" value="ECO:0007669"/>
    <property type="project" value="InterPro"/>
</dbReference>
<protein>
    <submittedName>
        <fullName evidence="5">Violaxanthin de-epoxidase, chloroplastic</fullName>
    </submittedName>
</protein>
<reference evidence="5 6" key="1">
    <citation type="submission" date="2016-02" db="EMBL/GenBank/DDBJ databases">
        <title>Genome analysis of coral dinoflagellate symbionts highlights evolutionary adaptations to a symbiotic lifestyle.</title>
        <authorList>
            <person name="Aranda M."/>
            <person name="Li Y."/>
            <person name="Liew Y.J."/>
            <person name="Baumgarten S."/>
            <person name="Simakov O."/>
            <person name="Wilson M."/>
            <person name="Piel J."/>
            <person name="Ashoor H."/>
            <person name="Bougouffa S."/>
            <person name="Bajic V.B."/>
            <person name="Ryu T."/>
            <person name="Ravasi T."/>
            <person name="Bayer T."/>
            <person name="Micklem G."/>
            <person name="Kim H."/>
            <person name="Bhak J."/>
            <person name="Lajeunesse T.C."/>
            <person name="Voolstra C.R."/>
        </authorList>
    </citation>
    <scope>NUCLEOTIDE SEQUENCE [LARGE SCALE GENOMIC DNA]</scope>
    <source>
        <strain evidence="5 6">CCMP2467</strain>
    </source>
</reference>
<dbReference type="InterPro" id="IPR002048">
    <property type="entry name" value="EF_hand_dom"/>
</dbReference>
<keyword evidence="2" id="KW-0175">Coiled coil</keyword>
<dbReference type="CDD" id="cd22265">
    <property type="entry name" value="UDM1_RNF168"/>
    <property type="match status" value="1"/>
</dbReference>
<dbReference type="OrthoDB" id="433272at2759"/>
<dbReference type="PANTHER" id="PTHR33970">
    <property type="entry name" value="VIOLAXANTHIN DE-EPOXIDASE, CHLOROPLASTIC-RELATED"/>
    <property type="match status" value="1"/>
</dbReference>
<name>A0A1Q9CWR4_SYMMI</name>
<dbReference type="Pfam" id="PF13499">
    <property type="entry name" value="EF-hand_7"/>
    <property type="match status" value="1"/>
</dbReference>
<keyword evidence="3" id="KW-0812">Transmembrane</keyword>
<organism evidence="5 6">
    <name type="scientific">Symbiodinium microadriaticum</name>
    <name type="common">Dinoflagellate</name>
    <name type="synonym">Zooxanthella microadriatica</name>
    <dbReference type="NCBI Taxonomy" id="2951"/>
    <lineage>
        <taxon>Eukaryota</taxon>
        <taxon>Sar</taxon>
        <taxon>Alveolata</taxon>
        <taxon>Dinophyceae</taxon>
        <taxon>Suessiales</taxon>
        <taxon>Symbiodiniaceae</taxon>
        <taxon>Symbiodinium</taxon>
    </lineage>
</organism>
<dbReference type="PROSITE" id="PS00018">
    <property type="entry name" value="EF_HAND_1"/>
    <property type="match status" value="2"/>
</dbReference>
<feature type="transmembrane region" description="Helical" evidence="3">
    <location>
        <begin position="1775"/>
        <end position="1794"/>
    </location>
</feature>
<dbReference type="Gene3D" id="3.90.70.10">
    <property type="entry name" value="Cysteine proteinases"/>
    <property type="match status" value="1"/>
</dbReference>